<dbReference type="PANTHER" id="PTHR39165:SF1">
    <property type="entry name" value="DUF456 DOMAIN-CONTAINING PROTEIN"/>
    <property type="match status" value="1"/>
</dbReference>
<keyword evidence="1" id="KW-0472">Membrane</keyword>
<feature type="transmembrane region" description="Helical" evidence="1">
    <location>
        <begin position="63"/>
        <end position="85"/>
    </location>
</feature>
<dbReference type="KEGG" id="msv:Mesil_1263"/>
<dbReference type="eggNOG" id="COG2839">
    <property type="taxonomic scope" value="Bacteria"/>
</dbReference>
<dbReference type="Proteomes" id="UP000001916">
    <property type="component" value="Chromosome"/>
</dbReference>
<keyword evidence="1" id="KW-1133">Transmembrane helix</keyword>
<gene>
    <name evidence="2" type="ordered locus">Mesil_1263</name>
</gene>
<evidence type="ECO:0008006" key="4">
    <source>
        <dbReference type="Google" id="ProtNLM"/>
    </source>
</evidence>
<organism evidence="2 3">
    <name type="scientific">Allomeiothermus silvanus (strain ATCC 700542 / DSM 9946 / NBRC 106475 / NCIMB 13440 / VI-R2)</name>
    <name type="common">Thermus silvanus</name>
    <dbReference type="NCBI Taxonomy" id="526227"/>
    <lineage>
        <taxon>Bacteria</taxon>
        <taxon>Thermotogati</taxon>
        <taxon>Deinococcota</taxon>
        <taxon>Deinococci</taxon>
        <taxon>Thermales</taxon>
        <taxon>Thermaceae</taxon>
        <taxon>Allomeiothermus</taxon>
    </lineage>
</organism>
<accession>D7BE07</accession>
<feature type="transmembrane region" description="Helical" evidence="1">
    <location>
        <begin position="97"/>
        <end position="122"/>
    </location>
</feature>
<dbReference type="HOGENOM" id="CLU_109297_0_1_0"/>
<dbReference type="Pfam" id="PF04306">
    <property type="entry name" value="DUF456"/>
    <property type="match status" value="1"/>
</dbReference>
<name>D7BE07_ALLS1</name>
<protein>
    <recommendedName>
        <fullName evidence="4">DUF456 domain-containing protein</fullName>
    </recommendedName>
</protein>
<feature type="transmembrane region" description="Helical" evidence="1">
    <location>
        <begin position="142"/>
        <end position="168"/>
    </location>
</feature>
<feature type="transmembrane region" description="Helical" evidence="1">
    <location>
        <begin position="20"/>
        <end position="51"/>
    </location>
</feature>
<keyword evidence="1" id="KW-0812">Transmembrane</keyword>
<reference evidence="2 3" key="1">
    <citation type="journal article" date="2010" name="Stand. Genomic Sci.">
        <title>Complete genome sequence of Meiothermus silvanus type strain (VI-R2).</title>
        <authorList>
            <person name="Sikorski J."/>
            <person name="Tindall B.J."/>
            <person name="Lowry S."/>
            <person name="Lucas S."/>
            <person name="Nolan M."/>
            <person name="Copeland A."/>
            <person name="Glavina Del Rio T."/>
            <person name="Tice H."/>
            <person name="Cheng J.F."/>
            <person name="Han C."/>
            <person name="Pitluck S."/>
            <person name="Liolios K."/>
            <person name="Ivanova N."/>
            <person name="Mavromatis K."/>
            <person name="Mikhailova N."/>
            <person name="Pati A."/>
            <person name="Goodwin L."/>
            <person name="Chen A."/>
            <person name="Palaniappan K."/>
            <person name="Land M."/>
            <person name="Hauser L."/>
            <person name="Chang Y.J."/>
            <person name="Jeffries C.D."/>
            <person name="Rohde M."/>
            <person name="Goker M."/>
            <person name="Woyke T."/>
            <person name="Bristow J."/>
            <person name="Eisen J.A."/>
            <person name="Markowitz V."/>
            <person name="Hugenholtz P."/>
            <person name="Kyrpides N.C."/>
            <person name="Klenk H.P."/>
            <person name="Lapidus A."/>
        </authorList>
    </citation>
    <scope>NUCLEOTIDE SEQUENCE [LARGE SCALE GENOMIC DNA]</scope>
    <source>
        <strain evidence="3">ATCC 700542 / DSM 9946 / VI-R2</strain>
    </source>
</reference>
<dbReference type="STRING" id="526227.Mesil_1263"/>
<proteinExistence type="predicted"/>
<dbReference type="EMBL" id="CP002042">
    <property type="protein sequence ID" value="ADH63158.1"/>
    <property type="molecule type" value="Genomic_DNA"/>
</dbReference>
<evidence type="ECO:0000256" key="1">
    <source>
        <dbReference type="SAM" id="Phobius"/>
    </source>
</evidence>
<dbReference type="PANTHER" id="PTHR39165">
    <property type="entry name" value="IG HYPOTHETICAL 17883"/>
    <property type="match status" value="1"/>
</dbReference>
<evidence type="ECO:0000313" key="3">
    <source>
        <dbReference type="Proteomes" id="UP000001916"/>
    </source>
</evidence>
<sequence>MKGFSSGDARLGGVNPLADWLFVVLWLVGVLGTFIPILPATLIILGAALLHELLVGFSELSRGVWIGLVGLTALVFLVDNLAGLLGARRYGASRAGVWGAFFGGLLGIFILPPLGLFVMPFVGAWVGEVVAGRPMEAALQAAWGTVVGMFAGMLGKFLIHVAMGILVLRAIF</sequence>
<keyword evidence="3" id="KW-1185">Reference proteome</keyword>
<dbReference type="InterPro" id="IPR007403">
    <property type="entry name" value="DUF456"/>
</dbReference>
<dbReference type="AlphaFoldDB" id="D7BE07"/>
<evidence type="ECO:0000313" key="2">
    <source>
        <dbReference type="EMBL" id="ADH63158.1"/>
    </source>
</evidence>